<comment type="caution">
    <text evidence="1">The sequence shown here is derived from an EMBL/GenBank/DDBJ whole genome shotgun (WGS) entry which is preliminary data.</text>
</comment>
<keyword evidence="2" id="KW-1185">Reference proteome</keyword>
<dbReference type="Proteomes" id="UP000605392">
    <property type="component" value="Unassembled WGS sequence"/>
</dbReference>
<proteinExistence type="predicted"/>
<reference evidence="1 2" key="1">
    <citation type="journal article" date="2019" name="Int. J. Syst. Evol. Microbiol.">
        <title>The Global Catalogue of Microorganisms (GCM) 10K type strain sequencing project: providing services to taxonomists for standard genome sequencing and annotation.</title>
        <authorList>
            <consortium name="The Broad Institute Genomics Platform"/>
            <consortium name="The Broad Institute Genome Sequencing Center for Infectious Disease"/>
            <person name="Wu L."/>
            <person name="Ma J."/>
        </authorList>
    </citation>
    <scope>NUCLEOTIDE SEQUENCE [LARGE SCALE GENOMIC DNA]</scope>
    <source>
        <strain evidence="1 2">CGMCC 1.12720</strain>
    </source>
</reference>
<accession>A0ACB5PPR3</accession>
<dbReference type="EMBL" id="BMFN01000001">
    <property type="protein sequence ID" value="GGF59728.1"/>
    <property type="molecule type" value="Genomic_DNA"/>
</dbReference>
<evidence type="ECO:0000313" key="1">
    <source>
        <dbReference type="EMBL" id="GGF59728.1"/>
    </source>
</evidence>
<protein>
    <submittedName>
        <fullName evidence="1">Uncharacterized protein</fullName>
    </submittedName>
</protein>
<name>A0ACB5PPR3_9BACT</name>
<organism evidence="1 2">
    <name type="scientific">Hymenobacter qilianensis</name>
    <dbReference type="NCBI Taxonomy" id="1385715"/>
    <lineage>
        <taxon>Bacteria</taxon>
        <taxon>Pseudomonadati</taxon>
        <taxon>Bacteroidota</taxon>
        <taxon>Cytophagia</taxon>
        <taxon>Cytophagales</taxon>
        <taxon>Hymenobacteraceae</taxon>
        <taxon>Hymenobacter</taxon>
    </lineage>
</organism>
<sequence length="878" mass="93295">MMTPRPLLFLIGLLFSSLALHGQNAPVVLQAETGVVRQPATPPAITFLTEASTGTGFVRVAGDLVRDSNNGASSPNADSRVVSYTVTFPGPGVYDLYARARVGSGGFDDDSYYLPNSFGTRPAADASRWVVANGLAGGGYTTISDIVSAGGPGGANNTWRWFRMSAFGGGTFTVPAGNLTQTFEIGSRENGLDIDKFVFGASGVFFTVGNLDNGQQGSTTPPPPPFVPPGPPIATGKPKFVGGALSNSQGVNFDKYWNQVVSENDGKWGSVEATRDVMNWTGLDLAYNQAKSQNVPFRMHVLVWGNQQPAWIENLPPAEQLEEIKEWFAAVAQRYPDIAFLEVVNEPTNDPPLKRSPTDQGSGNYIEALGGNGATGWDWVINSFKLAREYFPNTPLMINDYSVVNVTSNTQRYLGIINLLKQQSLIDAIGIQGHAFSTRGIPVATQVSNLNLLATTGLPLYVTEFDVDGLQDDVQLAEYQRVFPLFYEHPAVKGITLWGYRPGHWRTAQGAYIAFENGAERPALKWLRQYVQSTSLSTITTATTLSATTFCGGSTLSVPFSVAGVVAANQAFTAELSDATGSFANPTAIGSVTASAAGSYAVAATIPANTPEGTRYRIRVTSSNPSVLGNANRTNLTINPVFTAPELVVTPANNTYTGGVPTNIYLGYGPQSVTLTAAGGVSYSWSGPAGLSSTTIANPVFTASTAGVYTFVVTITNESGCTATQQVTITVLDVRCSNNPNAAKVLVCLNGKVVCVAKNAVPALLTYSKGLVRLGDCSVGTNTDLTSVAEKLIRLFEAYPNPFSGRTTLRFRSTESGQAQLQVYNPFGQLVATPFNGPAEAGREYEISLDGSSLPEGVYTGRLLTNGKVETIRLMIVK</sequence>
<evidence type="ECO:0000313" key="2">
    <source>
        <dbReference type="Proteomes" id="UP000605392"/>
    </source>
</evidence>
<gene>
    <name evidence="1" type="ORF">GCM10011375_13610</name>
</gene>